<dbReference type="OrthoDB" id="408493at2759"/>
<comment type="caution">
    <text evidence="6">The sequence shown here is derived from an EMBL/GenBank/DDBJ whole genome shotgun (WGS) entry which is preliminary data.</text>
</comment>
<evidence type="ECO:0000256" key="3">
    <source>
        <dbReference type="ARBA" id="ARBA00022989"/>
    </source>
</evidence>
<keyword evidence="6" id="KW-0762">Sugar transport</keyword>
<proteinExistence type="predicted"/>
<comment type="subcellular location">
    <subcellularLocation>
        <location evidence="1">Membrane</location>
        <topology evidence="1">Multi-pass membrane protein</topology>
    </subcellularLocation>
</comment>
<evidence type="ECO:0000256" key="4">
    <source>
        <dbReference type="ARBA" id="ARBA00023136"/>
    </source>
</evidence>
<keyword evidence="3 5" id="KW-1133">Transmembrane helix</keyword>
<organism evidence="6 7">
    <name type="scientific">Tribonema minus</name>
    <dbReference type="NCBI Taxonomy" id="303371"/>
    <lineage>
        <taxon>Eukaryota</taxon>
        <taxon>Sar</taxon>
        <taxon>Stramenopiles</taxon>
        <taxon>Ochrophyta</taxon>
        <taxon>PX clade</taxon>
        <taxon>Xanthophyceae</taxon>
        <taxon>Tribonematales</taxon>
        <taxon>Tribonemataceae</taxon>
        <taxon>Tribonema</taxon>
    </lineage>
</organism>
<keyword evidence="7" id="KW-1185">Reference proteome</keyword>
<dbReference type="SUPFAM" id="SSF103481">
    <property type="entry name" value="Multidrug resistance efflux transporter EmrE"/>
    <property type="match status" value="1"/>
</dbReference>
<gene>
    <name evidence="6" type="ORF">JKP88DRAFT_203707</name>
</gene>
<feature type="transmembrane region" description="Helical" evidence="5">
    <location>
        <begin position="281"/>
        <end position="306"/>
    </location>
</feature>
<dbReference type="PIRSF" id="PIRSF005799">
    <property type="entry name" value="UDP-gal_transpt"/>
    <property type="match status" value="1"/>
</dbReference>
<feature type="transmembrane region" description="Helical" evidence="5">
    <location>
        <begin position="47"/>
        <end position="64"/>
    </location>
</feature>
<dbReference type="AlphaFoldDB" id="A0A836C750"/>
<dbReference type="Pfam" id="PF04142">
    <property type="entry name" value="Nuc_sug_transp"/>
    <property type="match status" value="1"/>
</dbReference>
<dbReference type="GO" id="GO:0000139">
    <property type="term" value="C:Golgi membrane"/>
    <property type="evidence" value="ECO:0007669"/>
    <property type="project" value="InterPro"/>
</dbReference>
<evidence type="ECO:0000256" key="5">
    <source>
        <dbReference type="SAM" id="Phobius"/>
    </source>
</evidence>
<keyword evidence="4 5" id="KW-0472">Membrane</keyword>
<name>A0A836C750_9STRA</name>
<dbReference type="InterPro" id="IPR007271">
    <property type="entry name" value="Nuc_sug_transpt"/>
</dbReference>
<dbReference type="InterPro" id="IPR037185">
    <property type="entry name" value="EmrE-like"/>
</dbReference>
<reference evidence="6" key="1">
    <citation type="submission" date="2021-02" db="EMBL/GenBank/DDBJ databases">
        <title>First Annotated Genome of the Yellow-green Alga Tribonema minus.</title>
        <authorList>
            <person name="Mahan K.M."/>
        </authorList>
    </citation>
    <scope>NUCLEOTIDE SEQUENCE</scope>
    <source>
        <strain evidence="6">UTEX B ZZ1240</strain>
    </source>
</reference>
<evidence type="ECO:0000256" key="2">
    <source>
        <dbReference type="ARBA" id="ARBA00022692"/>
    </source>
</evidence>
<feature type="transmembrane region" description="Helical" evidence="5">
    <location>
        <begin position="7"/>
        <end position="27"/>
    </location>
</feature>
<evidence type="ECO:0000313" key="7">
    <source>
        <dbReference type="Proteomes" id="UP000664859"/>
    </source>
</evidence>
<dbReference type="GO" id="GO:0015165">
    <property type="term" value="F:pyrimidine nucleotide-sugar transmembrane transporter activity"/>
    <property type="evidence" value="ECO:0007669"/>
    <property type="project" value="InterPro"/>
</dbReference>
<protein>
    <submittedName>
        <fullName evidence="6">Nucleotide-sugar transporter-domain-containing protein</fullName>
    </submittedName>
</protein>
<evidence type="ECO:0000256" key="1">
    <source>
        <dbReference type="ARBA" id="ARBA00004141"/>
    </source>
</evidence>
<feature type="transmembrane region" description="Helical" evidence="5">
    <location>
        <begin position="340"/>
        <end position="356"/>
    </location>
</feature>
<feature type="transmembrane region" description="Helical" evidence="5">
    <location>
        <begin position="217"/>
        <end position="237"/>
    </location>
</feature>
<accession>A0A836C750</accession>
<dbReference type="EMBL" id="JAFCMP010000552">
    <property type="protein sequence ID" value="KAG5175194.1"/>
    <property type="molecule type" value="Genomic_DNA"/>
</dbReference>
<sequence length="387" mass="41632">MTALGLKYGSLGLLVLQNTALVLLMSYSRNVEGPLYTSSTAVATMEVMKVITCCGVIFVTSGGYKPFLRTMKIEIVNKPAELGKLALPSFLYMVQNNLLYEALSNLDPATYSVCYQLKIMTTALFSVILLKKRLSPLKWMALVLLTLGVALAELATHAAPKAADADAPPEPMLPLPTAAPDLDSGSAIGNPLQRRLQEDGEAAALGGFEELKMQRQLLGFLCVLAATCTSGFAGVWFEMILKGAKTSLWIRNVQMGLPSILFALASCYTKDLALLRDRGFFYGYTGIVWGVIVLQAVGGLMVAVVVKYADNILKAFASAVSIVTSCLLSALLFGFRPSPVFMVGTLLVSVSVFLYSKPDGVKPLKAQASKQNLPLFDSHAKRPKAEV</sequence>
<feature type="transmembrane region" description="Helical" evidence="5">
    <location>
        <begin position="312"/>
        <end position="333"/>
    </location>
</feature>
<dbReference type="NCBIfam" id="TIGR00803">
    <property type="entry name" value="nst"/>
    <property type="match status" value="2"/>
</dbReference>
<keyword evidence="2 5" id="KW-0812">Transmembrane</keyword>
<evidence type="ECO:0000313" key="6">
    <source>
        <dbReference type="EMBL" id="KAG5175194.1"/>
    </source>
</evidence>
<dbReference type="Gene3D" id="1.10.3730.20">
    <property type="match status" value="1"/>
</dbReference>
<dbReference type="Proteomes" id="UP000664859">
    <property type="component" value="Unassembled WGS sequence"/>
</dbReference>
<dbReference type="PANTHER" id="PTHR10231">
    <property type="entry name" value="NUCLEOTIDE-SUGAR TRANSMEMBRANE TRANSPORTER"/>
    <property type="match status" value="1"/>
</dbReference>
<keyword evidence="6" id="KW-0813">Transport</keyword>